<dbReference type="Pfam" id="PF00067">
    <property type="entry name" value="p450"/>
    <property type="match status" value="1"/>
</dbReference>
<comment type="cofactor">
    <cofactor evidence="1 5">
        <name>heme</name>
        <dbReference type="ChEBI" id="CHEBI:30413"/>
    </cofactor>
</comment>
<feature type="binding site" description="axial binding residue" evidence="5">
    <location>
        <position position="451"/>
    </location>
    <ligand>
        <name>heme</name>
        <dbReference type="ChEBI" id="CHEBI:30413"/>
    </ligand>
    <ligandPart>
        <name>Fe</name>
        <dbReference type="ChEBI" id="CHEBI:18248"/>
    </ligandPart>
</feature>
<dbReference type="InterPro" id="IPR050121">
    <property type="entry name" value="Cytochrome_P450_monoxygenase"/>
</dbReference>
<dbReference type="PRINTS" id="PR00463">
    <property type="entry name" value="EP450I"/>
</dbReference>
<dbReference type="PRINTS" id="PR00385">
    <property type="entry name" value="P450"/>
</dbReference>
<protein>
    <submittedName>
        <fullName evidence="7">Uncharacterized protein</fullName>
    </submittedName>
</protein>
<dbReference type="PANTHER" id="PTHR24305:SF232">
    <property type="entry name" value="P450, PUTATIVE (EUROFUNG)-RELATED"/>
    <property type="match status" value="1"/>
</dbReference>
<organism evidence="7 8">
    <name type="scientific">Exophiala spinifera</name>
    <dbReference type="NCBI Taxonomy" id="91928"/>
    <lineage>
        <taxon>Eukaryota</taxon>
        <taxon>Fungi</taxon>
        <taxon>Dikarya</taxon>
        <taxon>Ascomycota</taxon>
        <taxon>Pezizomycotina</taxon>
        <taxon>Eurotiomycetes</taxon>
        <taxon>Chaetothyriomycetidae</taxon>
        <taxon>Chaetothyriales</taxon>
        <taxon>Herpotrichiellaceae</taxon>
        <taxon>Exophiala</taxon>
    </lineage>
</organism>
<dbReference type="GO" id="GO:0005506">
    <property type="term" value="F:iron ion binding"/>
    <property type="evidence" value="ECO:0007669"/>
    <property type="project" value="InterPro"/>
</dbReference>
<evidence type="ECO:0000256" key="2">
    <source>
        <dbReference type="ARBA" id="ARBA00010617"/>
    </source>
</evidence>
<evidence type="ECO:0000256" key="1">
    <source>
        <dbReference type="ARBA" id="ARBA00001971"/>
    </source>
</evidence>
<dbReference type="OrthoDB" id="3934656at2759"/>
<gene>
    <name evidence="7" type="ORF">PV08_03681</name>
</gene>
<dbReference type="HOGENOM" id="CLU_001570_14_0_1"/>
<proteinExistence type="inferred from homology"/>
<dbReference type="Gene3D" id="1.10.630.10">
    <property type="entry name" value="Cytochrome P450"/>
    <property type="match status" value="1"/>
</dbReference>
<keyword evidence="8" id="KW-1185">Reference proteome</keyword>
<dbReference type="InterPro" id="IPR036396">
    <property type="entry name" value="Cyt_P450_sf"/>
</dbReference>
<dbReference type="GO" id="GO:0020037">
    <property type="term" value="F:heme binding"/>
    <property type="evidence" value="ECO:0007669"/>
    <property type="project" value="InterPro"/>
</dbReference>
<sequence>MEGGNTASWAISYLSNPGALIRALPIALGLAALAWLTYVQFLSPVAKIPGPFWAKISRLWLAYHGWVGDFHTTLLRLHHQYGDLVRVGPNELSVCSGEGVRKIYGIGAKFSKSEFYTPVQGKRKFDLFGEKNEEIHRQQRRIVSNIYTVAAVKELESHIDSTVAHFVEQLKLRYNHTIDFGVWLQLFAFDVIGEVTFSQRFGLLDIGEETDALVAIKESMKSTSWLCQIPLVYHIHETLKPIIGDRIAANARNSTLRDFTVNHVRAREGRETKHRDFVSRLFEIHKSKENDFDVNDVISMASSNVVAGSDTTAISMRAMFHFLLTHPECKAKLLEEIDAYYDSDEAQKHKIIPFDVANNLPYLQAVKYESMRLHPVVGQTLPRVVPAGGLQCGNEYIPAGTVVGVSPYVVGQSTEIWGDDATEFKPERWMGKNRGELQKFWMPFGGGSWTCIGKNLSWVEMSKVSTDFFLH</sequence>
<keyword evidence="3 5" id="KW-0479">Metal-binding</keyword>
<evidence type="ECO:0000256" key="6">
    <source>
        <dbReference type="SAM" id="Phobius"/>
    </source>
</evidence>
<dbReference type="CDD" id="cd11060">
    <property type="entry name" value="CYP57A1-like"/>
    <property type="match status" value="1"/>
</dbReference>
<evidence type="ECO:0000313" key="8">
    <source>
        <dbReference type="Proteomes" id="UP000053328"/>
    </source>
</evidence>
<dbReference type="GO" id="GO:0004497">
    <property type="term" value="F:monooxygenase activity"/>
    <property type="evidence" value="ECO:0007669"/>
    <property type="project" value="InterPro"/>
</dbReference>
<dbReference type="SUPFAM" id="SSF48264">
    <property type="entry name" value="Cytochrome P450"/>
    <property type="match status" value="1"/>
</dbReference>
<dbReference type="GO" id="GO:0016705">
    <property type="term" value="F:oxidoreductase activity, acting on paired donors, with incorporation or reduction of molecular oxygen"/>
    <property type="evidence" value="ECO:0007669"/>
    <property type="project" value="InterPro"/>
</dbReference>
<feature type="transmembrane region" description="Helical" evidence="6">
    <location>
        <begin position="20"/>
        <end position="39"/>
    </location>
</feature>
<dbReference type="GeneID" id="27330764"/>
<evidence type="ECO:0000256" key="5">
    <source>
        <dbReference type="PIRSR" id="PIRSR602401-1"/>
    </source>
</evidence>
<keyword evidence="6" id="KW-0812">Transmembrane</keyword>
<dbReference type="InterPro" id="IPR002401">
    <property type="entry name" value="Cyt_P450_E_grp-I"/>
</dbReference>
<dbReference type="Proteomes" id="UP000053328">
    <property type="component" value="Unassembled WGS sequence"/>
</dbReference>
<keyword evidence="6" id="KW-0472">Membrane</keyword>
<dbReference type="PANTHER" id="PTHR24305">
    <property type="entry name" value="CYTOCHROME P450"/>
    <property type="match status" value="1"/>
</dbReference>
<evidence type="ECO:0000313" key="7">
    <source>
        <dbReference type="EMBL" id="KIW19386.1"/>
    </source>
</evidence>
<comment type="similarity">
    <text evidence="2">Belongs to the cytochrome P450 family.</text>
</comment>
<keyword evidence="5" id="KW-0349">Heme</keyword>
<dbReference type="RefSeq" id="XP_016239602.1">
    <property type="nucleotide sequence ID" value="XM_016378032.1"/>
</dbReference>
<evidence type="ECO:0000256" key="3">
    <source>
        <dbReference type="ARBA" id="ARBA00022723"/>
    </source>
</evidence>
<accession>A0A0D1YVT0</accession>
<dbReference type="AlphaFoldDB" id="A0A0D1YVT0"/>
<keyword evidence="6" id="KW-1133">Transmembrane helix</keyword>
<dbReference type="VEuPathDB" id="FungiDB:PV08_03681"/>
<dbReference type="EMBL" id="KN847493">
    <property type="protein sequence ID" value="KIW19386.1"/>
    <property type="molecule type" value="Genomic_DNA"/>
</dbReference>
<dbReference type="InterPro" id="IPR001128">
    <property type="entry name" value="Cyt_P450"/>
</dbReference>
<name>A0A0D1YVT0_9EURO</name>
<evidence type="ECO:0000256" key="4">
    <source>
        <dbReference type="ARBA" id="ARBA00023004"/>
    </source>
</evidence>
<dbReference type="STRING" id="91928.A0A0D1YVT0"/>
<keyword evidence="4 5" id="KW-0408">Iron</keyword>
<reference evidence="7 8" key="1">
    <citation type="submission" date="2015-01" db="EMBL/GenBank/DDBJ databases">
        <title>The Genome Sequence of Exophiala spinifera CBS89968.</title>
        <authorList>
            <consortium name="The Broad Institute Genomics Platform"/>
            <person name="Cuomo C."/>
            <person name="de Hoog S."/>
            <person name="Gorbushina A."/>
            <person name="Stielow B."/>
            <person name="Teixiera M."/>
            <person name="Abouelleil A."/>
            <person name="Chapman S.B."/>
            <person name="Priest M."/>
            <person name="Young S.K."/>
            <person name="Wortman J."/>
            <person name="Nusbaum C."/>
            <person name="Birren B."/>
        </authorList>
    </citation>
    <scope>NUCLEOTIDE SEQUENCE [LARGE SCALE GENOMIC DNA]</scope>
    <source>
        <strain evidence="7 8">CBS 89968</strain>
    </source>
</reference>